<feature type="domain" description="Radical SAM core" evidence="18">
    <location>
        <begin position="41"/>
        <end position="273"/>
    </location>
</feature>
<keyword evidence="11 15" id="KW-0411">Iron-sulfur</keyword>
<dbReference type="PIRSF" id="PIRSF000167">
    <property type="entry name" value="HemN"/>
    <property type="match status" value="1"/>
</dbReference>
<dbReference type="InterPro" id="IPR034505">
    <property type="entry name" value="Coproporphyrinogen-III_oxidase"/>
</dbReference>
<name>A0A429YTT3_9HYPH</name>
<feature type="binding site" evidence="17">
    <location>
        <position position="63"/>
    </location>
    <ligand>
        <name>[4Fe-4S] cluster</name>
        <dbReference type="ChEBI" id="CHEBI:49883"/>
        <note>4Fe-4S-S-AdoMet</note>
    </ligand>
</feature>
<evidence type="ECO:0000256" key="2">
    <source>
        <dbReference type="ARBA" id="ARBA00004785"/>
    </source>
</evidence>
<feature type="binding site" evidence="16">
    <location>
        <position position="107"/>
    </location>
    <ligand>
        <name>S-adenosyl-L-methionine</name>
        <dbReference type="ChEBI" id="CHEBI:59789"/>
        <label>1</label>
    </ligand>
</feature>
<dbReference type="GO" id="GO:0051539">
    <property type="term" value="F:4 iron, 4 sulfur cluster binding"/>
    <property type="evidence" value="ECO:0007669"/>
    <property type="project" value="UniProtKB-KW"/>
</dbReference>
<gene>
    <name evidence="19" type="primary">hemN</name>
    <name evidence="19" type="ORF">EJC49_18690</name>
</gene>
<dbReference type="Gene3D" id="1.10.10.920">
    <property type="match status" value="1"/>
</dbReference>
<dbReference type="EC" id="1.3.98.3" evidence="15"/>
<evidence type="ECO:0000256" key="13">
    <source>
        <dbReference type="ARBA" id="ARBA00024295"/>
    </source>
</evidence>
<feature type="binding site" evidence="16">
    <location>
        <position position="324"/>
    </location>
    <ligand>
        <name>S-adenosyl-L-methionine</name>
        <dbReference type="ChEBI" id="CHEBI:59789"/>
        <label>1</label>
    </ligand>
</feature>
<dbReference type="InterPro" id="IPR023404">
    <property type="entry name" value="rSAM_horseshoe"/>
</dbReference>
<dbReference type="GO" id="GO:0005737">
    <property type="term" value="C:cytoplasm"/>
    <property type="evidence" value="ECO:0007669"/>
    <property type="project" value="UniProtKB-SubCell"/>
</dbReference>
<keyword evidence="6 15" id="KW-0963">Cytoplasm</keyword>
<dbReference type="GO" id="GO:0006782">
    <property type="term" value="P:protoporphyrinogen IX biosynthetic process"/>
    <property type="evidence" value="ECO:0007669"/>
    <property type="project" value="UniProtKB-UniPathway"/>
</dbReference>
<keyword evidence="7 15" id="KW-0949">S-adenosyl-L-methionine</keyword>
<dbReference type="GO" id="GO:0046872">
    <property type="term" value="F:metal ion binding"/>
    <property type="evidence" value="ECO:0007669"/>
    <property type="project" value="UniProtKB-KW"/>
</dbReference>
<dbReference type="RefSeq" id="WP_126701457.1">
    <property type="nucleotide sequence ID" value="NZ_RWKW01000072.1"/>
</dbReference>
<dbReference type="CDD" id="cd01335">
    <property type="entry name" value="Radical_SAM"/>
    <property type="match status" value="1"/>
</dbReference>
<evidence type="ECO:0000256" key="17">
    <source>
        <dbReference type="PIRSR" id="PIRSR000167-2"/>
    </source>
</evidence>
<feature type="binding site" evidence="16">
    <location>
        <begin position="62"/>
        <end position="64"/>
    </location>
    <ligand>
        <name>S-adenosyl-L-methionine</name>
        <dbReference type="ChEBI" id="CHEBI:59789"/>
        <label>2</label>
    </ligand>
</feature>
<dbReference type="InterPro" id="IPR007197">
    <property type="entry name" value="rSAM"/>
</dbReference>
<evidence type="ECO:0000313" key="19">
    <source>
        <dbReference type="EMBL" id="RST84865.1"/>
    </source>
</evidence>
<protein>
    <recommendedName>
        <fullName evidence="15">Coproporphyrinogen-III oxidase</fullName>
        <ecNumber evidence="15">1.3.98.3</ecNumber>
    </recommendedName>
</protein>
<evidence type="ECO:0000256" key="3">
    <source>
        <dbReference type="ARBA" id="ARBA00005493"/>
    </source>
</evidence>
<comment type="catalytic activity">
    <reaction evidence="14 15">
        <text>coproporphyrinogen III + 2 S-adenosyl-L-methionine = protoporphyrinogen IX + 2 5'-deoxyadenosine + 2 L-methionine + 2 CO2</text>
        <dbReference type="Rhea" id="RHEA:15425"/>
        <dbReference type="ChEBI" id="CHEBI:16526"/>
        <dbReference type="ChEBI" id="CHEBI:17319"/>
        <dbReference type="ChEBI" id="CHEBI:57307"/>
        <dbReference type="ChEBI" id="CHEBI:57309"/>
        <dbReference type="ChEBI" id="CHEBI:57844"/>
        <dbReference type="ChEBI" id="CHEBI:59789"/>
        <dbReference type="EC" id="1.3.98.3"/>
    </reaction>
</comment>
<sequence length="449" mass="48797">MQAKKDVRLDEAVPRYTSYPTAPHFHPGITGETVREWIAAIPDGDALSLYLHVPFCDRLCWFCACHTKQTRQYDPVAAYVTSLCREIETVGALVGGRAAVRAIHFGGGSPTMLAPADMHRLGGALHRAFVLAPDVEISVEIDPNDMTADRLDALAAIGMTRASLGVQDFDPRVQAAINREQSFESTRDVVDGLRARGVGSVNLDLLYGLPHQNFETLAATVAQALSLTPDRIALFGYAHVPWFKKHQTMIPEEALPGSRERYAQAQMAAGMIEAAGYVRIGLDHFARPDDAMAVAASEGRLKRNFQGYTEDACETLIGLGASSISRYRQGHAQNQPATGVYQRVVEDGGLPIVRGVAFTEEDRARGWVIENLMCNFAFDAREAKERFGAGAKPLVAIAAGLAQAAPDPVLARDGDVFVVPEHHRPLVRTVAARFDAYLETGQARHSVAV</sequence>
<dbReference type="EMBL" id="RWKW01000072">
    <property type="protein sequence ID" value="RST84865.1"/>
    <property type="molecule type" value="Genomic_DNA"/>
</dbReference>
<dbReference type="Gene3D" id="3.80.30.20">
    <property type="entry name" value="tm_1862 like domain"/>
    <property type="match status" value="1"/>
</dbReference>
<dbReference type="InterPro" id="IPR006638">
    <property type="entry name" value="Elp3/MiaA/NifB-like_rSAM"/>
</dbReference>
<evidence type="ECO:0000256" key="15">
    <source>
        <dbReference type="PIRNR" id="PIRNR000167"/>
    </source>
</evidence>
<comment type="pathway">
    <text evidence="2 15">Porphyrin-containing compound metabolism; protoporphyrin-IX biosynthesis; protoporphyrinogen-IX from coproporphyrinogen-III (AdoMet route): step 1/1.</text>
</comment>
<feature type="binding site" evidence="17">
    <location>
        <position position="56"/>
    </location>
    <ligand>
        <name>[4Fe-4S] cluster</name>
        <dbReference type="ChEBI" id="CHEBI:49883"/>
        <note>4Fe-4S-S-AdoMet</note>
    </ligand>
</feature>
<comment type="subunit">
    <text evidence="4">Monomer.</text>
</comment>
<feature type="binding site" evidence="16">
    <location>
        <position position="204"/>
    </location>
    <ligand>
        <name>S-adenosyl-L-methionine</name>
        <dbReference type="ChEBI" id="CHEBI:59789"/>
        <label>2</label>
    </ligand>
</feature>
<dbReference type="InterPro" id="IPR004558">
    <property type="entry name" value="Coprogen_oxidase_HemN"/>
</dbReference>
<accession>A0A429YTT3</accession>
<organism evidence="19 20">
    <name type="scientific">Aquibium carbonis</name>
    <dbReference type="NCBI Taxonomy" id="2495581"/>
    <lineage>
        <taxon>Bacteria</taxon>
        <taxon>Pseudomonadati</taxon>
        <taxon>Pseudomonadota</taxon>
        <taxon>Alphaproteobacteria</taxon>
        <taxon>Hyphomicrobiales</taxon>
        <taxon>Phyllobacteriaceae</taxon>
        <taxon>Aquibium</taxon>
    </lineage>
</organism>
<dbReference type="SFLD" id="SFLDG01082">
    <property type="entry name" value="B12-binding_domain_containing"/>
    <property type="match status" value="1"/>
</dbReference>
<dbReference type="NCBIfam" id="TIGR00538">
    <property type="entry name" value="hemN"/>
    <property type="match status" value="1"/>
</dbReference>
<evidence type="ECO:0000259" key="18">
    <source>
        <dbReference type="PROSITE" id="PS51918"/>
    </source>
</evidence>
<keyword evidence="9 15" id="KW-0560">Oxidoreductase</keyword>
<comment type="caution">
    <text evidence="19">The sequence shown here is derived from an EMBL/GenBank/DDBJ whole genome shotgun (WGS) entry which is preliminary data.</text>
</comment>
<dbReference type="SMART" id="SM00729">
    <property type="entry name" value="Elp3"/>
    <property type="match status" value="1"/>
</dbReference>
<evidence type="ECO:0000256" key="1">
    <source>
        <dbReference type="ARBA" id="ARBA00004496"/>
    </source>
</evidence>
<evidence type="ECO:0000313" key="20">
    <source>
        <dbReference type="Proteomes" id="UP000278398"/>
    </source>
</evidence>
<comment type="cofactor">
    <cofactor evidence="15 17">
        <name>[4Fe-4S] cluster</name>
        <dbReference type="ChEBI" id="CHEBI:49883"/>
    </cofactor>
    <text evidence="15 17">Binds 1 [4Fe-4S] cluster. The cluster is coordinated with 3 cysteines and an exchangeable S-adenosyl-L-methionine.</text>
</comment>
<dbReference type="SFLD" id="SFLDG01065">
    <property type="entry name" value="anaerobic_coproporphyrinogen-I"/>
    <property type="match status" value="1"/>
</dbReference>
<dbReference type="OrthoDB" id="9808022at2"/>
<dbReference type="UniPathway" id="UPA00251">
    <property type="reaction ID" value="UER00323"/>
</dbReference>
<evidence type="ECO:0000256" key="9">
    <source>
        <dbReference type="ARBA" id="ARBA00023002"/>
    </source>
</evidence>
<reference evidence="19 20" key="1">
    <citation type="submission" date="2018-12" db="EMBL/GenBank/DDBJ databases">
        <title>Mesorhizobium carbonis sp. nov., isolated from coal mine water.</title>
        <authorList>
            <person name="Xin W."/>
            <person name="Xu Z."/>
            <person name="Xiang F."/>
            <person name="Zhang J."/>
            <person name="Xi L."/>
            <person name="Liu J."/>
        </authorList>
    </citation>
    <scope>NUCLEOTIDE SEQUENCE [LARGE SCALE GENOMIC DNA]</scope>
    <source>
        <strain evidence="19 20">B2.3</strain>
    </source>
</reference>
<dbReference type="SUPFAM" id="SSF102114">
    <property type="entry name" value="Radical SAM enzymes"/>
    <property type="match status" value="1"/>
</dbReference>
<evidence type="ECO:0000256" key="16">
    <source>
        <dbReference type="PIRSR" id="PIRSR000167-1"/>
    </source>
</evidence>
<keyword evidence="20" id="KW-1185">Reference proteome</keyword>
<proteinExistence type="inferred from homology"/>
<evidence type="ECO:0000256" key="12">
    <source>
        <dbReference type="ARBA" id="ARBA00023244"/>
    </source>
</evidence>
<feature type="binding site" evidence="16">
    <location>
        <position position="179"/>
    </location>
    <ligand>
        <name>S-adenosyl-L-methionine</name>
        <dbReference type="ChEBI" id="CHEBI:59789"/>
        <label>2</label>
    </ligand>
</feature>
<feature type="binding site" evidence="16">
    <location>
        <position position="167"/>
    </location>
    <ligand>
        <name>S-adenosyl-L-methionine</name>
        <dbReference type="ChEBI" id="CHEBI:59789"/>
        <label>2</label>
    </ligand>
</feature>
<dbReference type="GO" id="GO:0004109">
    <property type="term" value="F:coproporphyrinogen oxidase activity"/>
    <property type="evidence" value="ECO:0007669"/>
    <property type="project" value="InterPro"/>
</dbReference>
<evidence type="ECO:0000256" key="14">
    <source>
        <dbReference type="ARBA" id="ARBA00048321"/>
    </source>
</evidence>
<keyword evidence="8 15" id="KW-0479">Metal-binding</keyword>
<evidence type="ECO:0000256" key="8">
    <source>
        <dbReference type="ARBA" id="ARBA00022723"/>
    </source>
</evidence>
<dbReference type="PANTHER" id="PTHR13932">
    <property type="entry name" value="COPROPORPHYRINIGEN III OXIDASE"/>
    <property type="match status" value="1"/>
</dbReference>
<evidence type="ECO:0000256" key="10">
    <source>
        <dbReference type="ARBA" id="ARBA00023004"/>
    </source>
</evidence>
<feature type="binding site" evidence="16">
    <location>
        <position position="50"/>
    </location>
    <ligand>
        <name>S-adenosyl-L-methionine</name>
        <dbReference type="ChEBI" id="CHEBI:59789"/>
        <label>1</label>
    </ligand>
</feature>
<evidence type="ECO:0000256" key="6">
    <source>
        <dbReference type="ARBA" id="ARBA00022490"/>
    </source>
</evidence>
<evidence type="ECO:0000256" key="7">
    <source>
        <dbReference type="ARBA" id="ARBA00022691"/>
    </source>
</evidence>
<dbReference type="Proteomes" id="UP000278398">
    <property type="component" value="Unassembled WGS sequence"/>
</dbReference>
<feature type="binding site" evidence="16">
    <location>
        <position position="238"/>
    </location>
    <ligand>
        <name>S-adenosyl-L-methionine</name>
        <dbReference type="ChEBI" id="CHEBI:59789"/>
        <label>2</label>
    </ligand>
</feature>
<dbReference type="AlphaFoldDB" id="A0A429YTT3"/>
<comment type="subcellular location">
    <subcellularLocation>
        <location evidence="1 15">Cytoplasm</location>
    </subcellularLocation>
</comment>
<dbReference type="SFLD" id="SFLDS00029">
    <property type="entry name" value="Radical_SAM"/>
    <property type="match status" value="1"/>
</dbReference>
<feature type="binding site" evidence="16">
    <location>
        <position position="140"/>
    </location>
    <ligand>
        <name>S-adenosyl-L-methionine</name>
        <dbReference type="ChEBI" id="CHEBI:59789"/>
        <label>1</label>
    </ligand>
</feature>
<keyword evidence="12 15" id="KW-0627">Porphyrin biosynthesis</keyword>
<dbReference type="GO" id="GO:0051989">
    <property type="term" value="F:coproporphyrinogen dehydrogenase activity"/>
    <property type="evidence" value="ECO:0007669"/>
    <property type="project" value="UniProtKB-EC"/>
</dbReference>
<dbReference type="InterPro" id="IPR058240">
    <property type="entry name" value="rSAM_sf"/>
</dbReference>
<keyword evidence="10 15" id="KW-0408">Iron</keyword>
<feature type="binding site" evidence="17">
    <location>
        <position position="60"/>
    </location>
    <ligand>
        <name>[4Fe-4S] cluster</name>
        <dbReference type="ChEBI" id="CHEBI:49883"/>
        <note>4Fe-4S-S-AdoMet</note>
    </ligand>
</feature>
<evidence type="ECO:0000256" key="4">
    <source>
        <dbReference type="ARBA" id="ARBA00011245"/>
    </source>
</evidence>
<evidence type="ECO:0000256" key="11">
    <source>
        <dbReference type="ARBA" id="ARBA00023014"/>
    </source>
</evidence>
<comment type="similarity">
    <text evidence="3 15">Belongs to the anaerobic coproporphyrinogen-III oxidase family.</text>
</comment>
<evidence type="ECO:0000256" key="5">
    <source>
        <dbReference type="ARBA" id="ARBA00022485"/>
    </source>
</evidence>
<dbReference type="Pfam" id="PF04055">
    <property type="entry name" value="Radical_SAM"/>
    <property type="match status" value="1"/>
</dbReference>
<dbReference type="PANTHER" id="PTHR13932:SF6">
    <property type="entry name" value="OXYGEN-INDEPENDENT COPROPORPHYRINOGEN III OXIDASE"/>
    <property type="match status" value="1"/>
</dbReference>
<dbReference type="PROSITE" id="PS51918">
    <property type="entry name" value="RADICAL_SAM"/>
    <property type="match status" value="1"/>
</dbReference>
<comment type="function">
    <text evidence="13">Involved in the heme biosynthesis. Catalyzes the anaerobic oxidative decarboxylation of propionate groups of rings A and B of coproporphyrinogen III to yield the vinyl groups in protoporphyrinogen IX.</text>
</comment>
<keyword evidence="5 15" id="KW-0004">4Fe-4S</keyword>